<dbReference type="RefSeq" id="XP_003665300.1">
    <property type="nucleotide sequence ID" value="XM_003665252.1"/>
</dbReference>
<evidence type="ECO:0000313" key="4">
    <source>
        <dbReference type="Proteomes" id="UP000007322"/>
    </source>
</evidence>
<dbReference type="Proteomes" id="UP000007322">
    <property type="component" value="Chromosome 5"/>
</dbReference>
<sequence>MDKASDRTRRQRALGPRLPNLALVAGLFINPSSPIAPAGAAAAAVAARQCLQAPAAPAAPRSPRSLPSPLQVRNEGEHVVLADCVDTAGVLSSQIAYFPGDPGPSPQDVAVVETKEGQTALWVNDNTSALFTTTGVTFTALIGPHVKDGEFAGIGNNGYGNFSCYQMYSKDLYKYAKTTCSQVYLCDHSAPPAGWVWDPSKGSSNSMSHGTIIGIAVGVVGGVLFLLAAALAIWYFRRSRGGRGGAASRLSSKLLRSGTSSTAAASSDAGEPKSQTQTQTPMPTPSEFSSSQHHQPVVQKITGPYEMDGRYRVELANDNGKYEMDPHGHGSAELDPTSKQQEHATPSTQNQVSPVTPAQSDSLLQHGGFPPRSPPPQYAE</sequence>
<keyword evidence="2" id="KW-0472">Membrane</keyword>
<dbReference type="InParanoid" id="G2QKE9"/>
<reference evidence="3 4" key="1">
    <citation type="journal article" date="2011" name="Nat. Biotechnol.">
        <title>Comparative genomic analysis of the thermophilic biomass-degrading fungi Myceliophthora thermophila and Thielavia terrestris.</title>
        <authorList>
            <person name="Berka R.M."/>
            <person name="Grigoriev I.V."/>
            <person name="Otillar R."/>
            <person name="Salamov A."/>
            <person name="Grimwood J."/>
            <person name="Reid I."/>
            <person name="Ishmael N."/>
            <person name="John T."/>
            <person name="Darmond C."/>
            <person name="Moisan M.-C."/>
            <person name="Henrissat B."/>
            <person name="Coutinho P.M."/>
            <person name="Lombard V."/>
            <person name="Natvig D.O."/>
            <person name="Lindquist E."/>
            <person name="Schmutz J."/>
            <person name="Lucas S."/>
            <person name="Harris P."/>
            <person name="Powlowski J."/>
            <person name="Bellemare A."/>
            <person name="Taylor D."/>
            <person name="Butler G."/>
            <person name="de Vries R.P."/>
            <person name="Allijn I.E."/>
            <person name="van den Brink J."/>
            <person name="Ushinsky S."/>
            <person name="Storms R."/>
            <person name="Powell A.J."/>
            <person name="Paulsen I.T."/>
            <person name="Elbourne L.D.H."/>
            <person name="Baker S.E."/>
            <person name="Magnuson J."/>
            <person name="LaBoissiere S."/>
            <person name="Clutterbuck A.J."/>
            <person name="Martinez D."/>
            <person name="Wogulis M."/>
            <person name="de Leon A.L."/>
            <person name="Rey M.W."/>
            <person name="Tsang A."/>
        </authorList>
    </citation>
    <scope>NUCLEOTIDE SEQUENCE [LARGE SCALE GENOMIC DNA]</scope>
    <source>
        <strain evidence="4">ATCC 42464 / BCRC 31852 / DSM 1799</strain>
    </source>
</reference>
<keyword evidence="2" id="KW-1133">Transmembrane helix</keyword>
<dbReference type="eggNOG" id="ENOG502TEVA">
    <property type="taxonomic scope" value="Eukaryota"/>
</dbReference>
<keyword evidence="4" id="KW-1185">Reference proteome</keyword>
<feature type="compositionally biased region" description="Polar residues" evidence="1">
    <location>
        <begin position="337"/>
        <end position="363"/>
    </location>
</feature>
<dbReference type="VEuPathDB" id="FungiDB:MYCTH_2129148"/>
<dbReference type="STRING" id="573729.G2QKE9"/>
<dbReference type="KEGG" id="mtm:MYCTH_2129148"/>
<dbReference type="GeneID" id="11511060"/>
<dbReference type="HOGENOM" id="CLU_727980_0_0_1"/>
<feature type="region of interest" description="Disordered" evidence="1">
    <location>
        <begin position="319"/>
        <end position="380"/>
    </location>
</feature>
<dbReference type="OrthoDB" id="5213764at2759"/>
<evidence type="ECO:0000256" key="2">
    <source>
        <dbReference type="SAM" id="Phobius"/>
    </source>
</evidence>
<dbReference type="EMBL" id="CP003006">
    <property type="protein sequence ID" value="AEO60055.1"/>
    <property type="molecule type" value="Genomic_DNA"/>
</dbReference>
<name>G2QKE9_THET4</name>
<feature type="compositionally biased region" description="Basic and acidic residues" evidence="1">
    <location>
        <begin position="319"/>
        <end position="332"/>
    </location>
</feature>
<protein>
    <submittedName>
        <fullName evidence="3">Uncharacterized protein</fullName>
    </submittedName>
</protein>
<feature type="compositionally biased region" description="Low complexity" evidence="1">
    <location>
        <begin position="258"/>
        <end position="281"/>
    </location>
</feature>
<keyword evidence="2" id="KW-0812">Transmembrane</keyword>
<feature type="compositionally biased region" description="Pro residues" evidence="1">
    <location>
        <begin position="371"/>
        <end position="380"/>
    </location>
</feature>
<evidence type="ECO:0000313" key="3">
    <source>
        <dbReference type="EMBL" id="AEO60055.1"/>
    </source>
</evidence>
<evidence type="ECO:0000256" key="1">
    <source>
        <dbReference type="SAM" id="MobiDB-lite"/>
    </source>
</evidence>
<feature type="region of interest" description="Disordered" evidence="1">
    <location>
        <begin position="258"/>
        <end position="297"/>
    </location>
</feature>
<organism evidence="3 4">
    <name type="scientific">Thermothelomyces thermophilus (strain ATCC 42464 / BCRC 31852 / DSM 1799)</name>
    <name type="common">Sporotrichum thermophile</name>
    <dbReference type="NCBI Taxonomy" id="573729"/>
    <lineage>
        <taxon>Eukaryota</taxon>
        <taxon>Fungi</taxon>
        <taxon>Dikarya</taxon>
        <taxon>Ascomycota</taxon>
        <taxon>Pezizomycotina</taxon>
        <taxon>Sordariomycetes</taxon>
        <taxon>Sordariomycetidae</taxon>
        <taxon>Sordariales</taxon>
        <taxon>Chaetomiaceae</taxon>
        <taxon>Thermothelomyces</taxon>
    </lineage>
</organism>
<dbReference type="AlphaFoldDB" id="G2QKE9"/>
<feature type="transmembrane region" description="Helical" evidence="2">
    <location>
        <begin position="212"/>
        <end position="236"/>
    </location>
</feature>
<accession>G2QKE9</accession>
<gene>
    <name evidence="3" type="ORF">MYCTH_2129148</name>
</gene>
<proteinExistence type="predicted"/>